<keyword evidence="3" id="KW-0408">Iron</keyword>
<protein>
    <submittedName>
        <fullName evidence="6">(4Fe-4S)-binding protein</fullName>
    </submittedName>
</protein>
<gene>
    <name evidence="6" type="ORF">A7E75_03980</name>
</gene>
<evidence type="ECO:0000313" key="7">
    <source>
        <dbReference type="Proteomes" id="UP000182264"/>
    </source>
</evidence>
<keyword evidence="1" id="KW-0004">4Fe-4S</keyword>
<dbReference type="KEGG" id="pace:A6070_12615"/>
<evidence type="ECO:0000256" key="4">
    <source>
        <dbReference type="ARBA" id="ARBA00023014"/>
    </source>
</evidence>
<dbReference type="PROSITE" id="PS51379">
    <property type="entry name" value="4FE4S_FER_2"/>
    <property type="match status" value="2"/>
</dbReference>
<dbReference type="InterPro" id="IPR007160">
    <property type="entry name" value="DUF362"/>
</dbReference>
<dbReference type="Proteomes" id="UP000182264">
    <property type="component" value="Chromosome"/>
</dbReference>
<name>A0A1L3GEA1_SYNAC</name>
<evidence type="ECO:0000256" key="2">
    <source>
        <dbReference type="ARBA" id="ARBA00022723"/>
    </source>
</evidence>
<dbReference type="InterPro" id="IPR050157">
    <property type="entry name" value="PSI_iron-sulfur_center"/>
</dbReference>
<evidence type="ECO:0000313" key="6">
    <source>
        <dbReference type="EMBL" id="APG24286.1"/>
    </source>
</evidence>
<dbReference type="Pfam" id="PF04015">
    <property type="entry name" value="DUF362"/>
    <property type="match status" value="1"/>
</dbReference>
<sequence>MTPRVALTAAADYRRETVAEAIGILVEHLGGMGAFIRPGQRVLIKPNMLAGKPPDSAVTTHPEVVRAVILLAQKAGGIVSVGDSPGIGAPAQVARHCGIMDVIEETGAVFAPFQDSVAIGAVGRTFHKLELARDVVAAEVIINLPKLKTHGMMGLTCGVKNLFGAVVGMRKPALHLQAGADKGLFALMLLELAEHIRPCLTIVDAIVGMEGNGPGSGDPVAIGALLAGTDPLAVDTVATRLVGMTPDQVWTQRMAQRTGRPGSRLEDIECCGSALEKLAVPPLRPAPSADVAWGLPCWMRSALKHSLSSWPYADMQRCRRCGLCVKHCPPGAMKLDHNRLRIDYRRCIGCFCCQELCPYGALLTRQGWLLRLGRWLVERRRPASATGQTHRKPPDPR</sequence>
<dbReference type="RefSeq" id="WP_072286126.1">
    <property type="nucleotide sequence ID" value="NZ_CP015455.1"/>
</dbReference>
<dbReference type="STRING" id="29542.A6070_12615"/>
<proteinExistence type="predicted"/>
<dbReference type="EMBL" id="CP015518">
    <property type="protein sequence ID" value="APG24286.1"/>
    <property type="molecule type" value="Genomic_DNA"/>
</dbReference>
<dbReference type="Pfam" id="PF13237">
    <property type="entry name" value="Fer4_10"/>
    <property type="match status" value="1"/>
</dbReference>
<organism evidence="6 7">
    <name type="scientific">Syntrophotalea acetylenica</name>
    <name type="common">Pelobacter acetylenicus</name>
    <dbReference type="NCBI Taxonomy" id="29542"/>
    <lineage>
        <taxon>Bacteria</taxon>
        <taxon>Pseudomonadati</taxon>
        <taxon>Thermodesulfobacteriota</taxon>
        <taxon>Desulfuromonadia</taxon>
        <taxon>Desulfuromonadales</taxon>
        <taxon>Syntrophotaleaceae</taxon>
        <taxon>Syntrophotalea</taxon>
    </lineage>
</organism>
<evidence type="ECO:0000259" key="5">
    <source>
        <dbReference type="PROSITE" id="PS51379"/>
    </source>
</evidence>
<dbReference type="PROSITE" id="PS00198">
    <property type="entry name" value="4FE4S_FER_1"/>
    <property type="match status" value="1"/>
</dbReference>
<reference evidence="6 7" key="1">
    <citation type="journal article" date="2017" name="Genome Announc.">
        <title>Complete Genome Sequences of Two Acetylene-Fermenting Pelobacter acetylenicus Strains.</title>
        <authorList>
            <person name="Sutton J.M."/>
            <person name="Baesman S.M."/>
            <person name="Fierst J.L."/>
            <person name="Poret-Peterson A.T."/>
            <person name="Oremland R.S."/>
            <person name="Dunlap D.S."/>
            <person name="Akob D.M."/>
        </authorList>
    </citation>
    <scope>NUCLEOTIDE SEQUENCE [LARGE SCALE GENOMIC DNA]</scope>
    <source>
        <strain evidence="6 7">DSM 3247</strain>
    </source>
</reference>
<evidence type="ECO:0000256" key="3">
    <source>
        <dbReference type="ARBA" id="ARBA00023004"/>
    </source>
</evidence>
<dbReference type="SUPFAM" id="SSF54862">
    <property type="entry name" value="4Fe-4S ferredoxins"/>
    <property type="match status" value="1"/>
</dbReference>
<keyword evidence="7" id="KW-1185">Reference proteome</keyword>
<dbReference type="PANTHER" id="PTHR24960">
    <property type="entry name" value="PHOTOSYSTEM I IRON-SULFUR CENTER-RELATED"/>
    <property type="match status" value="1"/>
</dbReference>
<feature type="domain" description="4Fe-4S ferredoxin-type" evidence="5">
    <location>
        <begin position="309"/>
        <end position="336"/>
    </location>
</feature>
<dbReference type="GO" id="GO:0051539">
    <property type="term" value="F:4 iron, 4 sulfur cluster binding"/>
    <property type="evidence" value="ECO:0007669"/>
    <property type="project" value="UniProtKB-KW"/>
</dbReference>
<keyword evidence="2" id="KW-0479">Metal-binding</keyword>
<dbReference type="InterPro" id="IPR017896">
    <property type="entry name" value="4Fe4S_Fe-S-bd"/>
</dbReference>
<dbReference type="OrthoDB" id="9807879at2"/>
<dbReference type="PANTHER" id="PTHR24960:SF76">
    <property type="entry name" value="4FE-4S FERREDOXIN-TYPE DOMAIN-CONTAINING PROTEIN"/>
    <property type="match status" value="1"/>
</dbReference>
<evidence type="ECO:0000256" key="1">
    <source>
        <dbReference type="ARBA" id="ARBA00022485"/>
    </source>
</evidence>
<dbReference type="InterPro" id="IPR017900">
    <property type="entry name" value="4Fe4S_Fe_S_CS"/>
</dbReference>
<dbReference type="GO" id="GO:0046872">
    <property type="term" value="F:metal ion binding"/>
    <property type="evidence" value="ECO:0007669"/>
    <property type="project" value="UniProtKB-KW"/>
</dbReference>
<feature type="domain" description="4Fe-4S ferredoxin-type" evidence="5">
    <location>
        <begin position="338"/>
        <end position="367"/>
    </location>
</feature>
<dbReference type="AlphaFoldDB" id="A0A1L3GEA1"/>
<accession>A0A1L3GEA1</accession>
<keyword evidence="4" id="KW-0411">Iron-sulfur</keyword>
<dbReference type="Gene3D" id="3.30.70.20">
    <property type="match status" value="1"/>
</dbReference>